<evidence type="ECO:0000256" key="2">
    <source>
        <dbReference type="ARBA" id="ARBA00005594"/>
    </source>
</evidence>
<proteinExistence type="evidence at transcript level"/>
<dbReference type="CDD" id="cd07957">
    <property type="entry name" value="Anticodon_Ia_Met"/>
    <property type="match status" value="1"/>
</dbReference>
<evidence type="ECO:0000256" key="3">
    <source>
        <dbReference type="ARBA" id="ARBA00012838"/>
    </source>
</evidence>
<evidence type="ECO:0000256" key="13">
    <source>
        <dbReference type="ARBA" id="ARBA00047364"/>
    </source>
</evidence>
<dbReference type="SUPFAM" id="SSF47323">
    <property type="entry name" value="Anticodon-binding domain of a subclass of class I aminoacyl-tRNA synthetases"/>
    <property type="match status" value="1"/>
</dbReference>
<dbReference type="Gene3D" id="3.40.50.620">
    <property type="entry name" value="HUPs"/>
    <property type="match status" value="1"/>
</dbReference>
<dbReference type="PROSITE" id="PS50405">
    <property type="entry name" value="GST_CTER"/>
    <property type="match status" value="1"/>
</dbReference>
<dbReference type="SUPFAM" id="SSF47060">
    <property type="entry name" value="S15/NS1 RNA-binding domain"/>
    <property type="match status" value="1"/>
</dbReference>
<dbReference type="SUPFAM" id="SSF52374">
    <property type="entry name" value="Nucleotidylyl transferase"/>
    <property type="match status" value="1"/>
</dbReference>
<dbReference type="PROSITE" id="PS00178">
    <property type="entry name" value="AA_TRNA_LIGASE_I"/>
    <property type="match status" value="1"/>
</dbReference>
<dbReference type="Gene3D" id="1.10.730.10">
    <property type="entry name" value="Isoleucyl-tRNA Synthetase, Domain 1"/>
    <property type="match status" value="1"/>
</dbReference>
<dbReference type="InterPro" id="IPR023458">
    <property type="entry name" value="Met-tRNA_ligase_1"/>
</dbReference>
<keyword evidence="5" id="KW-0963">Cytoplasm</keyword>
<dbReference type="Pfam" id="PF00043">
    <property type="entry name" value="GST_C"/>
    <property type="match status" value="1"/>
</dbReference>
<dbReference type="InterPro" id="IPR009068">
    <property type="entry name" value="uS15_NS1_RNA-bd_sf"/>
</dbReference>
<organism evidence="18">
    <name type="scientific">Triatoma infestans</name>
    <name type="common">Assassin bug</name>
    <dbReference type="NCBI Taxonomy" id="30076"/>
    <lineage>
        <taxon>Eukaryota</taxon>
        <taxon>Metazoa</taxon>
        <taxon>Ecdysozoa</taxon>
        <taxon>Arthropoda</taxon>
        <taxon>Hexapoda</taxon>
        <taxon>Insecta</taxon>
        <taxon>Pterygota</taxon>
        <taxon>Neoptera</taxon>
        <taxon>Paraneoptera</taxon>
        <taxon>Hemiptera</taxon>
        <taxon>Heteroptera</taxon>
        <taxon>Panheteroptera</taxon>
        <taxon>Cimicomorpha</taxon>
        <taxon>Reduviidae</taxon>
        <taxon>Triatominae</taxon>
        <taxon>Triatoma</taxon>
    </lineage>
</organism>
<protein>
    <recommendedName>
        <fullName evidence="4">Methionine--tRNA ligase, cytoplasmic</fullName>
        <ecNumber evidence="3">6.1.1.10</ecNumber>
    </recommendedName>
    <alternativeName>
        <fullName evidence="12">Methionyl-tRNA synthetase</fullName>
    </alternativeName>
</protein>
<keyword evidence="11 14" id="KW-0030">Aminoacyl-tRNA synthetase</keyword>
<evidence type="ECO:0000256" key="7">
    <source>
        <dbReference type="ARBA" id="ARBA00022741"/>
    </source>
</evidence>
<evidence type="ECO:0000256" key="5">
    <source>
        <dbReference type="ARBA" id="ARBA00022490"/>
    </source>
</evidence>
<dbReference type="CDD" id="cd00814">
    <property type="entry name" value="MetRS_core"/>
    <property type="match status" value="1"/>
</dbReference>
<comment type="catalytic activity">
    <reaction evidence="13">
        <text>tRNA(Met) + L-methionine + ATP = L-methionyl-tRNA(Met) + AMP + diphosphate</text>
        <dbReference type="Rhea" id="RHEA:13481"/>
        <dbReference type="Rhea" id="RHEA-COMP:9667"/>
        <dbReference type="Rhea" id="RHEA-COMP:9698"/>
        <dbReference type="ChEBI" id="CHEBI:30616"/>
        <dbReference type="ChEBI" id="CHEBI:33019"/>
        <dbReference type="ChEBI" id="CHEBI:57844"/>
        <dbReference type="ChEBI" id="CHEBI:78442"/>
        <dbReference type="ChEBI" id="CHEBI:78530"/>
        <dbReference type="ChEBI" id="CHEBI:456215"/>
        <dbReference type="EC" id="6.1.1.10"/>
    </reaction>
</comment>
<evidence type="ECO:0000259" key="17">
    <source>
        <dbReference type="PROSITE" id="PS51185"/>
    </source>
</evidence>
<keyword evidence="9" id="KW-0694">RNA-binding</keyword>
<dbReference type="EMBL" id="GBBI01002700">
    <property type="protein sequence ID" value="JAC16012.1"/>
    <property type="molecule type" value="mRNA"/>
</dbReference>
<dbReference type="InterPro" id="IPR041872">
    <property type="entry name" value="Anticodon_Met"/>
</dbReference>
<keyword evidence="8 14" id="KW-0067">ATP-binding</keyword>
<dbReference type="SMART" id="SM00991">
    <property type="entry name" value="WHEP-TRS"/>
    <property type="match status" value="1"/>
</dbReference>
<keyword evidence="7 14" id="KW-0547">Nucleotide-binding</keyword>
<dbReference type="InterPro" id="IPR029038">
    <property type="entry name" value="MetRS_Zn"/>
</dbReference>
<dbReference type="GO" id="GO:0005524">
    <property type="term" value="F:ATP binding"/>
    <property type="evidence" value="ECO:0007669"/>
    <property type="project" value="UniProtKB-KW"/>
</dbReference>
<feature type="region of interest" description="Disordered" evidence="15">
    <location>
        <begin position="825"/>
        <end position="845"/>
    </location>
</feature>
<evidence type="ECO:0000256" key="15">
    <source>
        <dbReference type="SAM" id="MobiDB-lite"/>
    </source>
</evidence>
<evidence type="ECO:0000256" key="10">
    <source>
        <dbReference type="ARBA" id="ARBA00022917"/>
    </source>
</evidence>
<reference evidence="18" key="1">
    <citation type="journal article" date="2014" name="PLoS Negl. Trop. Dis.">
        <title>An updated insight into the Sialotranscriptome of Triatoma infestans: developmental stage and geographic variations.</title>
        <authorList>
            <person name="Schwarz A."/>
            <person name="Medrano-Mercado N."/>
            <person name="Schaub G.A."/>
            <person name="Struchiner C.J."/>
            <person name="Bargues M.D."/>
            <person name="Levy M.Z."/>
            <person name="Ribeiro J.M."/>
        </authorList>
    </citation>
    <scope>NUCLEOTIDE SEQUENCE</scope>
    <source>
        <strain evidence="18">Chile</strain>
        <tissue evidence="18">Salivary glands</tissue>
    </source>
</reference>
<evidence type="ECO:0000256" key="9">
    <source>
        <dbReference type="ARBA" id="ARBA00022884"/>
    </source>
</evidence>
<dbReference type="Pfam" id="PF19303">
    <property type="entry name" value="Anticodon_3"/>
    <property type="match status" value="1"/>
</dbReference>
<evidence type="ECO:0000256" key="8">
    <source>
        <dbReference type="ARBA" id="ARBA00022840"/>
    </source>
</evidence>
<dbReference type="PRINTS" id="PR01041">
    <property type="entry name" value="TRNASYNTHMET"/>
</dbReference>
<evidence type="ECO:0000313" key="18">
    <source>
        <dbReference type="EMBL" id="JAC16012.1"/>
    </source>
</evidence>
<evidence type="ECO:0000256" key="11">
    <source>
        <dbReference type="ARBA" id="ARBA00023146"/>
    </source>
</evidence>
<comment type="subcellular location">
    <subcellularLocation>
        <location evidence="1">Cytoplasm</location>
    </subcellularLocation>
</comment>
<dbReference type="InterPro" id="IPR014758">
    <property type="entry name" value="Met-tRNA_synth"/>
</dbReference>
<dbReference type="PANTHER" id="PTHR45765:SF1">
    <property type="entry name" value="METHIONINE--TRNA LIGASE, CYTOPLASMIC"/>
    <property type="match status" value="1"/>
</dbReference>
<dbReference type="InterPro" id="IPR041598">
    <property type="entry name" value="MARS_N"/>
</dbReference>
<dbReference type="InterPro" id="IPR036282">
    <property type="entry name" value="Glutathione-S-Trfase_C_sf"/>
</dbReference>
<dbReference type="Gene3D" id="2.20.28.20">
    <property type="entry name" value="Methionyl-tRNA synthetase, Zn-domain"/>
    <property type="match status" value="1"/>
</dbReference>
<keyword evidence="6 14" id="KW-0436">Ligase</keyword>
<dbReference type="PANTHER" id="PTHR45765">
    <property type="entry name" value="METHIONINE--TRNA LIGASE"/>
    <property type="match status" value="1"/>
</dbReference>
<comment type="similarity">
    <text evidence="2 14">Belongs to the class-I aminoacyl-tRNA synthetase family.</text>
</comment>
<dbReference type="GO" id="GO:0005829">
    <property type="term" value="C:cytosol"/>
    <property type="evidence" value="ECO:0007669"/>
    <property type="project" value="TreeGrafter"/>
</dbReference>
<dbReference type="Gene3D" id="1.20.1050.10">
    <property type="match status" value="1"/>
</dbReference>
<name>A0A023F4C7_TRIIF</name>
<dbReference type="Pfam" id="PF00458">
    <property type="entry name" value="WHEP-TRS"/>
    <property type="match status" value="1"/>
</dbReference>
<accession>A0A023F4C7</accession>
<dbReference type="InterPro" id="IPR004046">
    <property type="entry name" value="GST_C"/>
</dbReference>
<dbReference type="Pfam" id="PF09334">
    <property type="entry name" value="tRNA-synt_1g"/>
    <property type="match status" value="1"/>
</dbReference>
<dbReference type="Gene3D" id="1.10.287.10">
    <property type="entry name" value="S15/NS1, RNA-binding"/>
    <property type="match status" value="1"/>
</dbReference>
<dbReference type="GO" id="GO:0004825">
    <property type="term" value="F:methionine-tRNA ligase activity"/>
    <property type="evidence" value="ECO:0007669"/>
    <property type="project" value="UniProtKB-EC"/>
</dbReference>
<dbReference type="InterPro" id="IPR001412">
    <property type="entry name" value="aa-tRNA-synth_I_CS"/>
</dbReference>
<dbReference type="GO" id="GO:0006431">
    <property type="term" value="P:methionyl-tRNA aminoacylation"/>
    <property type="evidence" value="ECO:0007669"/>
    <property type="project" value="InterPro"/>
</dbReference>
<evidence type="ECO:0000256" key="1">
    <source>
        <dbReference type="ARBA" id="ARBA00004496"/>
    </source>
</evidence>
<keyword evidence="10 14" id="KW-0648">Protein biosynthesis</keyword>
<dbReference type="SUPFAM" id="SSF47616">
    <property type="entry name" value="GST C-terminal domain-like"/>
    <property type="match status" value="1"/>
</dbReference>
<dbReference type="NCBIfam" id="TIGR00398">
    <property type="entry name" value="metG"/>
    <property type="match status" value="1"/>
</dbReference>
<dbReference type="EC" id="6.1.1.10" evidence="3"/>
<feature type="domain" description="WHEP-TRS" evidence="17">
    <location>
        <begin position="855"/>
        <end position="911"/>
    </location>
</feature>
<evidence type="ECO:0000259" key="16">
    <source>
        <dbReference type="PROSITE" id="PS50405"/>
    </source>
</evidence>
<dbReference type="FunFam" id="2.20.28.20:FF:000001">
    <property type="entry name" value="Methionine--tRNA ligase"/>
    <property type="match status" value="1"/>
</dbReference>
<sequence>MILYTNENNSHTLKILISAELSNTPLSIEIVSVEDKRFQFPQRLPVLLTDLGDKIFSSNIASNFLFRPPLNLAEKVDVWLYWDGTKLQPALVELVGKADVVPSLKKLFCELELALEGKNFIVEEVLTVADVCLWGTLFPVLTDENLSKTLLSDTPNIKRWWHKLNERQEWKIAQDRFKLKPGLLALQSVSASCWYPEFSSANNSSERKLKQSNSIQENSVENHLSEDHSEFKEIILSEEQIANAVSNWNKSWESRQKLKKASKPVIPVPNERNILITSALPYVNNVPHLGNIIGCVLSADVFARYCRFRSYNTLFISGTDEYGTATETKALEEGLTPKQICDKYFALHSEVYNWFNISFDHFGRTTSDEQIKVAQEIFLNCHKNGFTSTSAMDQLLCENCNRYLADRFVEGTCPGCKYEDARGDQCDGCGHLINAVELINPRCKICQNSPVIKQSLQLFLDLPKVQDRLKKWVEKTCDGWSSIARVITKAWLKEGLKPRCITRDLKWGVSVPLKGFEGKVFYVWFDAPIGYMSMTKSYSEEWLRWWKPSSDAKVTLYQFMAKDNVPFHSIMFPATLFAAGGDYTILNHLMATEYLNYENGKFSKSRGVGVFGNDAKDTGIPSDIFRFYLLYIRPESQDTNFSWADLAMKNNTELLNNLGNFILRSLSFAEKFLNSEVPPVVLENEEKKLLGYISIELKGYISSLEKGHLRDGIKYILNISRHGNHYMQSLKAWVLIKGDENDKKRAASGIGLLCNVVCLIASLLQPYMPTVVGTIAKQVNVSVDIFTISEHFQPYLKPGHKIGKPLPLFTKIEQHTVDELKAKYAGKQKSQSPDPVTVNNSKPVSNPSIGDAALAITTLEEAVTKQGDLVRSMKAAGKSKDELKPMIATLLDLKKQLSVLKGEEVNSVNNEKTSKSSTKSQGSGKKKKEKK</sequence>
<dbReference type="CDD" id="cd00939">
    <property type="entry name" value="MetRS_RNA"/>
    <property type="match status" value="1"/>
</dbReference>
<dbReference type="InterPro" id="IPR014729">
    <property type="entry name" value="Rossmann-like_a/b/a_fold"/>
</dbReference>
<dbReference type="GO" id="GO:0003723">
    <property type="term" value="F:RNA binding"/>
    <property type="evidence" value="ECO:0007669"/>
    <property type="project" value="UniProtKB-KW"/>
</dbReference>
<dbReference type="SUPFAM" id="SSF57770">
    <property type="entry name" value="Methionyl-tRNA synthetase (MetRS), Zn-domain"/>
    <property type="match status" value="1"/>
</dbReference>
<dbReference type="InterPro" id="IPR000738">
    <property type="entry name" value="WHEP-TRS_dom"/>
</dbReference>
<evidence type="ECO:0000256" key="12">
    <source>
        <dbReference type="ARBA" id="ARBA00030904"/>
    </source>
</evidence>
<dbReference type="Gene3D" id="3.40.30.10">
    <property type="entry name" value="Glutaredoxin"/>
    <property type="match status" value="1"/>
</dbReference>
<dbReference type="AlphaFoldDB" id="A0A023F4C7"/>
<evidence type="ECO:0000256" key="4">
    <source>
        <dbReference type="ARBA" id="ARBA00018335"/>
    </source>
</evidence>
<evidence type="ECO:0000256" key="14">
    <source>
        <dbReference type="RuleBase" id="RU363039"/>
    </source>
</evidence>
<dbReference type="InterPro" id="IPR009080">
    <property type="entry name" value="tRNAsynth_Ia_anticodon-bd"/>
</dbReference>
<dbReference type="InterPro" id="IPR015413">
    <property type="entry name" value="Methionyl/Leucyl_tRNA_Synth"/>
</dbReference>
<dbReference type="InterPro" id="IPR033911">
    <property type="entry name" value="MetRS_core"/>
</dbReference>
<dbReference type="GO" id="GO:0017101">
    <property type="term" value="C:aminoacyl-tRNA synthetase multienzyme complex"/>
    <property type="evidence" value="ECO:0007669"/>
    <property type="project" value="UniProtKB-ARBA"/>
</dbReference>
<evidence type="ECO:0000256" key="6">
    <source>
        <dbReference type="ARBA" id="ARBA00022598"/>
    </source>
</evidence>
<dbReference type="InterPro" id="IPR010987">
    <property type="entry name" value="Glutathione-S-Trfase_C-like"/>
</dbReference>
<feature type="domain" description="GST C-terminal" evidence="16">
    <location>
        <begin position="69"/>
        <end position="192"/>
    </location>
</feature>
<dbReference type="Pfam" id="PF18485">
    <property type="entry name" value="GST_N_5"/>
    <property type="match status" value="1"/>
</dbReference>
<dbReference type="PROSITE" id="PS51185">
    <property type="entry name" value="WHEP_TRS_2"/>
    <property type="match status" value="1"/>
</dbReference>
<feature type="compositionally biased region" description="Polar residues" evidence="15">
    <location>
        <begin position="828"/>
        <end position="845"/>
    </location>
</feature>
<feature type="region of interest" description="Disordered" evidence="15">
    <location>
        <begin position="901"/>
        <end position="931"/>
    </location>
</feature>